<dbReference type="GO" id="GO:0004386">
    <property type="term" value="F:helicase activity"/>
    <property type="evidence" value="ECO:0007669"/>
    <property type="project" value="UniProtKB-KW"/>
</dbReference>
<keyword evidence="2" id="KW-1185">Reference proteome</keyword>
<evidence type="ECO:0000313" key="2">
    <source>
        <dbReference type="Proteomes" id="UP000634136"/>
    </source>
</evidence>
<protein>
    <submittedName>
        <fullName evidence="1">ATP-dependent DNA helicase PIF1</fullName>
    </submittedName>
</protein>
<dbReference type="PANTHER" id="PTHR45786">
    <property type="entry name" value="DNA BINDING PROTEIN-LIKE"/>
    <property type="match status" value="1"/>
</dbReference>
<organism evidence="1 2">
    <name type="scientific">Senna tora</name>
    <dbReference type="NCBI Taxonomy" id="362788"/>
    <lineage>
        <taxon>Eukaryota</taxon>
        <taxon>Viridiplantae</taxon>
        <taxon>Streptophyta</taxon>
        <taxon>Embryophyta</taxon>
        <taxon>Tracheophyta</taxon>
        <taxon>Spermatophyta</taxon>
        <taxon>Magnoliopsida</taxon>
        <taxon>eudicotyledons</taxon>
        <taxon>Gunneridae</taxon>
        <taxon>Pentapetalae</taxon>
        <taxon>rosids</taxon>
        <taxon>fabids</taxon>
        <taxon>Fabales</taxon>
        <taxon>Fabaceae</taxon>
        <taxon>Caesalpinioideae</taxon>
        <taxon>Cassia clade</taxon>
        <taxon>Senna</taxon>
    </lineage>
</organism>
<keyword evidence="1" id="KW-0067">ATP-binding</keyword>
<keyword evidence="1" id="KW-0347">Helicase</keyword>
<dbReference type="OrthoDB" id="1166374at2759"/>
<comment type="caution">
    <text evidence="1">The sequence shown here is derived from an EMBL/GenBank/DDBJ whole genome shotgun (WGS) entry which is preliminary data.</text>
</comment>
<proteinExistence type="predicted"/>
<dbReference type="PANTHER" id="PTHR45786:SF66">
    <property type="entry name" value="HOOK MOTIF PROTEIN, PUTATIVE-RELATED"/>
    <property type="match status" value="1"/>
</dbReference>
<dbReference type="EMBL" id="JAAIUW010000013">
    <property type="protein sequence ID" value="KAF7802211.1"/>
    <property type="molecule type" value="Genomic_DNA"/>
</dbReference>
<dbReference type="AlphaFoldDB" id="A0A834SFI5"/>
<name>A0A834SFI5_9FABA</name>
<keyword evidence="1" id="KW-0378">Hydrolase</keyword>
<gene>
    <name evidence="1" type="ORF">G2W53_041322</name>
</gene>
<sequence>MGENLHFTGSTISEVYTERVENYENMMSEIMSESPNNVRTKKNFRPPLSDITNSTMNLIEKFYHLGHYNQLTGEDTNQDVNGNGHLYCWKNPKFAQLYIYDTSNEIENRLFAIRTDNSNLLDPEIISNLKRVLDQHNPLVKSLRMAVERFKSNDCRNLKLRLIHNRERDGKRYNLPTANEIAALIPGDIDSEFAERDIILETQYGDLKRISELHPAYIPLQYPLLFPYGEDDYRVDVSHSDSSLSHSSQRTNVMVREWMAFRYVHYRVPKERVATCTYLTFLGHGRQVTIPEKH</sequence>
<accession>A0A834SFI5</accession>
<evidence type="ECO:0000313" key="1">
    <source>
        <dbReference type="EMBL" id="KAF7802211.1"/>
    </source>
</evidence>
<keyword evidence="1" id="KW-0547">Nucleotide-binding</keyword>
<dbReference type="Proteomes" id="UP000634136">
    <property type="component" value="Unassembled WGS sequence"/>
</dbReference>
<reference evidence="1" key="1">
    <citation type="submission" date="2020-09" db="EMBL/GenBank/DDBJ databases">
        <title>Genome-Enabled Discovery of Anthraquinone Biosynthesis in Senna tora.</title>
        <authorList>
            <person name="Kang S.-H."/>
            <person name="Pandey R.P."/>
            <person name="Lee C.-M."/>
            <person name="Sim J.-S."/>
            <person name="Jeong J.-T."/>
            <person name="Choi B.-S."/>
            <person name="Jung M."/>
            <person name="Ginzburg D."/>
            <person name="Zhao K."/>
            <person name="Won S.Y."/>
            <person name="Oh T.-J."/>
            <person name="Yu Y."/>
            <person name="Kim N.-H."/>
            <person name="Lee O.R."/>
            <person name="Lee T.-H."/>
            <person name="Bashyal P."/>
            <person name="Kim T.-S."/>
            <person name="Lee W.-H."/>
            <person name="Kawkins C."/>
            <person name="Kim C.-K."/>
            <person name="Kim J.S."/>
            <person name="Ahn B.O."/>
            <person name="Rhee S.Y."/>
            <person name="Sohng J.K."/>
        </authorList>
    </citation>
    <scope>NUCLEOTIDE SEQUENCE</scope>
    <source>
        <tissue evidence="1">Leaf</tissue>
    </source>
</reference>